<keyword evidence="1" id="KW-1003">Cell membrane</keyword>
<dbReference type="RefSeq" id="WP_380023928.1">
    <property type="nucleotide sequence ID" value="NZ_JBHSHC010000014.1"/>
</dbReference>
<feature type="chain" id="PRO_5045220370" evidence="6">
    <location>
        <begin position="23"/>
        <end position="428"/>
    </location>
</feature>
<dbReference type="PROSITE" id="PS51257">
    <property type="entry name" value="PROKAR_LIPOPROTEIN"/>
    <property type="match status" value="1"/>
</dbReference>
<feature type="signal peptide" evidence="6">
    <location>
        <begin position="1"/>
        <end position="22"/>
    </location>
</feature>
<dbReference type="PANTHER" id="PTHR43649:SF33">
    <property type="entry name" value="POLYGALACTURONAN_RHAMNOGALACTURONAN-BINDING PROTEIN YTCQ"/>
    <property type="match status" value="1"/>
</dbReference>
<evidence type="ECO:0000256" key="2">
    <source>
        <dbReference type="ARBA" id="ARBA00022729"/>
    </source>
</evidence>
<comment type="caution">
    <text evidence="7">The sequence shown here is derived from an EMBL/GenBank/DDBJ whole genome shotgun (WGS) entry which is preliminary data.</text>
</comment>
<evidence type="ECO:0000256" key="6">
    <source>
        <dbReference type="SAM" id="SignalP"/>
    </source>
</evidence>
<protein>
    <submittedName>
        <fullName evidence="7">ABC transporter substrate-binding protein</fullName>
    </submittedName>
</protein>
<dbReference type="EMBL" id="JBHSHC010000014">
    <property type="protein sequence ID" value="MFC4766185.1"/>
    <property type="molecule type" value="Genomic_DNA"/>
</dbReference>
<dbReference type="Gene3D" id="3.40.190.10">
    <property type="entry name" value="Periplasmic binding protein-like II"/>
    <property type="match status" value="2"/>
</dbReference>
<evidence type="ECO:0000313" key="8">
    <source>
        <dbReference type="Proteomes" id="UP001596002"/>
    </source>
</evidence>
<dbReference type="Pfam" id="PF01547">
    <property type="entry name" value="SBP_bac_1"/>
    <property type="match status" value="1"/>
</dbReference>
<keyword evidence="4" id="KW-0564">Palmitate</keyword>
<dbReference type="InterPro" id="IPR050490">
    <property type="entry name" value="Bact_solute-bd_prot1"/>
</dbReference>
<reference evidence="8" key="1">
    <citation type="journal article" date="2019" name="Int. J. Syst. Evol. Microbiol.">
        <title>The Global Catalogue of Microorganisms (GCM) 10K type strain sequencing project: providing services to taxonomists for standard genome sequencing and annotation.</title>
        <authorList>
            <consortium name="The Broad Institute Genomics Platform"/>
            <consortium name="The Broad Institute Genome Sequencing Center for Infectious Disease"/>
            <person name="Wu L."/>
            <person name="Ma J."/>
        </authorList>
    </citation>
    <scope>NUCLEOTIDE SEQUENCE [LARGE SCALE GENOMIC DNA]</scope>
    <source>
        <strain evidence="8">WYCCWR 12678</strain>
    </source>
</reference>
<proteinExistence type="predicted"/>
<dbReference type="Proteomes" id="UP001596002">
    <property type="component" value="Unassembled WGS sequence"/>
</dbReference>
<evidence type="ECO:0000256" key="3">
    <source>
        <dbReference type="ARBA" id="ARBA00023136"/>
    </source>
</evidence>
<keyword evidence="8" id="KW-1185">Reference proteome</keyword>
<organism evidence="7 8">
    <name type="scientific">Effusibacillus consociatus</name>
    <dbReference type="NCBI Taxonomy" id="1117041"/>
    <lineage>
        <taxon>Bacteria</taxon>
        <taxon>Bacillati</taxon>
        <taxon>Bacillota</taxon>
        <taxon>Bacilli</taxon>
        <taxon>Bacillales</taxon>
        <taxon>Alicyclobacillaceae</taxon>
        <taxon>Effusibacillus</taxon>
    </lineage>
</organism>
<keyword evidence="3" id="KW-0472">Membrane</keyword>
<dbReference type="PANTHER" id="PTHR43649">
    <property type="entry name" value="ARABINOSE-BINDING PROTEIN-RELATED"/>
    <property type="match status" value="1"/>
</dbReference>
<keyword evidence="5" id="KW-0449">Lipoprotein</keyword>
<name>A0ABV9PVY0_9BACL</name>
<evidence type="ECO:0000313" key="7">
    <source>
        <dbReference type="EMBL" id="MFC4766185.1"/>
    </source>
</evidence>
<dbReference type="InterPro" id="IPR006059">
    <property type="entry name" value="SBP"/>
</dbReference>
<sequence length="428" mass="47822">MKKKFVPLVVSAALSIFLAVTGCSSSGDQKTNGKSEDGTKKLTVYSTIGEQAEKDAFTQIVKEFEKENPNIKVEVQFPGNEYENILKVKMAANDLPDVFDTHGWAQIRYGKYVADLKDEPWASKLTDTMKPVLTDKQGKVYALPLNEAKDGITYNADVLKKYGIEPPQTFDQLMAAAEKIKKESNGEVSPFFFSGIDTGTIGQFFDQFATPLLISPKENYADALLNNTMDWSKWTYLPEKFAEMNKKGLINQDALTARPTDRPQLFAQNKIAFSVGGPGFVQEAKKINPNVNAGYMPVPAIVPGDEPSFSGGERHTMAAWKDSKNLAEAKKLITFFAKPENLKKMAEATKLPAGIKDIKPDLAELTQYYEKYANIRVFSYFDRVYLPNGMWDVMCTKGQELLAGSITPNDYTEAMKKEVNRLRSQQQK</sequence>
<dbReference type="SUPFAM" id="SSF53850">
    <property type="entry name" value="Periplasmic binding protein-like II"/>
    <property type="match status" value="1"/>
</dbReference>
<evidence type="ECO:0000256" key="1">
    <source>
        <dbReference type="ARBA" id="ARBA00022475"/>
    </source>
</evidence>
<keyword evidence="2 6" id="KW-0732">Signal</keyword>
<evidence type="ECO:0000256" key="5">
    <source>
        <dbReference type="ARBA" id="ARBA00023288"/>
    </source>
</evidence>
<accession>A0ABV9PVY0</accession>
<evidence type="ECO:0000256" key="4">
    <source>
        <dbReference type="ARBA" id="ARBA00023139"/>
    </source>
</evidence>
<gene>
    <name evidence="7" type="ORF">ACFO8Q_02065</name>
</gene>